<dbReference type="Proteomes" id="UP000239203">
    <property type="component" value="Unassembled WGS sequence"/>
</dbReference>
<dbReference type="Gene3D" id="1.20.1260.20">
    <property type="entry name" value="PPE superfamily"/>
    <property type="match status" value="1"/>
</dbReference>
<evidence type="ECO:0008006" key="4">
    <source>
        <dbReference type="Google" id="ProtNLM"/>
    </source>
</evidence>
<feature type="compositionally biased region" description="Basic and acidic residues" evidence="1">
    <location>
        <begin position="242"/>
        <end position="251"/>
    </location>
</feature>
<feature type="compositionally biased region" description="Gly residues" evidence="1">
    <location>
        <begin position="378"/>
        <end position="413"/>
    </location>
</feature>
<gene>
    <name evidence="2" type="ORF">CLV40_10615</name>
</gene>
<feature type="region of interest" description="Disordered" evidence="1">
    <location>
        <begin position="219"/>
        <end position="423"/>
    </location>
</feature>
<proteinExistence type="predicted"/>
<reference evidence="2 3" key="1">
    <citation type="submission" date="2018-02" db="EMBL/GenBank/DDBJ databases">
        <title>Genomic Encyclopedia of Archaeal and Bacterial Type Strains, Phase II (KMG-II): from individual species to whole genera.</title>
        <authorList>
            <person name="Goeker M."/>
        </authorList>
    </citation>
    <scope>NUCLEOTIDE SEQUENCE [LARGE SCALE GENOMIC DNA]</scope>
    <source>
        <strain evidence="2 3">YU 961-1</strain>
    </source>
</reference>
<evidence type="ECO:0000313" key="3">
    <source>
        <dbReference type="Proteomes" id="UP000239203"/>
    </source>
</evidence>
<comment type="caution">
    <text evidence="2">The sequence shown here is derived from an EMBL/GenBank/DDBJ whole genome shotgun (WGS) entry which is preliminary data.</text>
</comment>
<dbReference type="RefSeq" id="WP_104479094.1">
    <property type="nucleotide sequence ID" value="NZ_CP154825.1"/>
</dbReference>
<name>A0A2S6GRA1_9PSEU</name>
<dbReference type="InterPro" id="IPR038332">
    <property type="entry name" value="PPE_sf"/>
</dbReference>
<feature type="compositionally biased region" description="Pro residues" evidence="1">
    <location>
        <begin position="323"/>
        <end position="347"/>
    </location>
</feature>
<feature type="compositionally biased region" description="Gly residues" evidence="1">
    <location>
        <begin position="348"/>
        <end position="369"/>
    </location>
</feature>
<feature type="region of interest" description="Disordered" evidence="1">
    <location>
        <begin position="438"/>
        <end position="501"/>
    </location>
</feature>
<keyword evidence="3" id="KW-1185">Reference proteome</keyword>
<feature type="compositionally biased region" description="Gly residues" evidence="1">
    <location>
        <begin position="257"/>
        <end position="318"/>
    </location>
</feature>
<protein>
    <recommendedName>
        <fullName evidence="4">PPE family protein</fullName>
    </recommendedName>
</protein>
<evidence type="ECO:0000256" key="1">
    <source>
        <dbReference type="SAM" id="MobiDB-lite"/>
    </source>
</evidence>
<sequence length="501" mass="48958">MVDTAQGDEHYGGLVDTWFGNINRIVQRTALGVQVNALTPQVDTRDSPPMQCTNYARFEHDELKRMVNEDIDPDQIDEMGQLYSDAGTAMSQFRDEVSKAVTNSEADWKGKASENARTFMLGVGNWVGAAGDSATLAGAQTKLQSTALSQAKNDMPEEVKFDLEAANKDLMNTWDPMTAYLKQAQYQEQYEKSQAAHAEAVQVVGTYDSQLGGTAVMPAFAAPPTMGSGETPPDGPDDGDTGDAKVTKREVAVNGNSDGGQYTGGGDPTRGGGGNNGGGGVVRPNDGGGGGGGGGGGAGNGGGINPGGGVNIPGGNGTNPGNWPGPGPTPPIQNPYPNPPGTPPPGGGGPGNPGLPGLAPLGGGGGPFGGDTLRERSGFGGGRGIGGPGGGGGGGSYGGGGGASGAGAGGGFGSRPPGALGAGAGVGALAAEQAAMGRGGVGGAGAAGRGGSGMGGMGGGGGHGGQGGEDEEHQRPSYLIEADPDDVFGTDEMTAPPVIGG</sequence>
<dbReference type="AlphaFoldDB" id="A0A2S6GRA1"/>
<feature type="compositionally biased region" description="Gly residues" evidence="1">
    <location>
        <begin position="438"/>
        <end position="467"/>
    </location>
</feature>
<accession>A0A2S6GRA1</accession>
<organism evidence="2 3">
    <name type="scientific">Actinokineospora auranticolor</name>
    <dbReference type="NCBI Taxonomy" id="155976"/>
    <lineage>
        <taxon>Bacteria</taxon>
        <taxon>Bacillati</taxon>
        <taxon>Actinomycetota</taxon>
        <taxon>Actinomycetes</taxon>
        <taxon>Pseudonocardiales</taxon>
        <taxon>Pseudonocardiaceae</taxon>
        <taxon>Actinokineospora</taxon>
    </lineage>
</organism>
<evidence type="ECO:0000313" key="2">
    <source>
        <dbReference type="EMBL" id="PPK67785.1"/>
    </source>
</evidence>
<dbReference type="EMBL" id="PTIX01000006">
    <property type="protein sequence ID" value="PPK67785.1"/>
    <property type="molecule type" value="Genomic_DNA"/>
</dbReference>